<accession>A0AC59YHZ5</accession>
<gene>
    <name evidence="1" type="ORF">MRATA1EN22A_LOCUS6481</name>
</gene>
<feature type="non-terminal residue" evidence="1">
    <location>
        <position position="115"/>
    </location>
</feature>
<sequence length="115" mass="12206">MTLTTSACERPSRRPPRPPPARGTRRSPVPAQQTPARRSARARTRYLTSAVSRDTFRTVEELASFPHSSSSFPAPTHPPAPKLEPQSGAGRGKGGGWGCRGVAGGEGASLRLHPI</sequence>
<dbReference type="EMBL" id="OX596100">
    <property type="protein sequence ID" value="CAM9719275.1"/>
    <property type="molecule type" value="Genomic_DNA"/>
</dbReference>
<proteinExistence type="predicted"/>
<organism evidence="1 2">
    <name type="scientific">Rangifer tarandus platyrhynchus</name>
    <name type="common">Svalbard reindeer</name>
    <dbReference type="NCBI Taxonomy" id="3082113"/>
    <lineage>
        <taxon>Eukaryota</taxon>
        <taxon>Metazoa</taxon>
        <taxon>Chordata</taxon>
        <taxon>Craniata</taxon>
        <taxon>Vertebrata</taxon>
        <taxon>Euteleostomi</taxon>
        <taxon>Mammalia</taxon>
        <taxon>Eutheria</taxon>
        <taxon>Laurasiatheria</taxon>
        <taxon>Artiodactyla</taxon>
        <taxon>Ruminantia</taxon>
        <taxon>Pecora</taxon>
        <taxon>Cervidae</taxon>
        <taxon>Odocoileinae</taxon>
        <taxon>Rangifer</taxon>
    </lineage>
</organism>
<evidence type="ECO:0000313" key="1">
    <source>
        <dbReference type="EMBL" id="CAM9719275.1"/>
    </source>
</evidence>
<evidence type="ECO:0000313" key="2">
    <source>
        <dbReference type="Proteomes" id="UP001162501"/>
    </source>
</evidence>
<dbReference type="Proteomes" id="UP001162501">
    <property type="component" value="Chromosome 16"/>
</dbReference>
<protein>
    <submittedName>
        <fullName evidence="1">Uncharacterized protein</fullName>
    </submittedName>
</protein>
<reference evidence="1" key="1">
    <citation type="submission" date="2023-05" db="EMBL/GenBank/DDBJ databases">
        <authorList>
            <consortium name="ELIXIR-Norway"/>
        </authorList>
    </citation>
    <scope>NUCLEOTIDE SEQUENCE</scope>
</reference>
<feature type="non-terminal residue" evidence="1">
    <location>
        <position position="1"/>
    </location>
</feature>
<name>A0AC59YHZ5_RANTA</name>
<reference evidence="1" key="2">
    <citation type="submission" date="2025-03" db="EMBL/GenBank/DDBJ databases">
        <authorList>
            <consortium name="ELIXIR-Norway"/>
            <consortium name="Elixir Norway"/>
        </authorList>
    </citation>
    <scope>NUCLEOTIDE SEQUENCE</scope>
</reference>